<protein>
    <submittedName>
        <fullName evidence="1">Uncharacterized protein</fullName>
    </submittedName>
</protein>
<dbReference type="AlphaFoldDB" id="H2XPI1"/>
<dbReference type="HOGENOM" id="CLU_1932234_0_0_1"/>
<keyword evidence="2" id="KW-1185">Reference proteome</keyword>
<dbReference type="Ensembl" id="ENSCINT00000034983.1">
    <property type="protein sequence ID" value="ENSCINP00000031565.1"/>
    <property type="gene ID" value="ENSCING00000019468.1"/>
</dbReference>
<evidence type="ECO:0000313" key="2">
    <source>
        <dbReference type="Proteomes" id="UP000008144"/>
    </source>
</evidence>
<accession>H2XPI1</accession>
<name>H2XPI1_CIOIN</name>
<reference evidence="1" key="3">
    <citation type="submission" date="2025-09" db="UniProtKB">
        <authorList>
            <consortium name="Ensembl"/>
        </authorList>
    </citation>
    <scope>IDENTIFICATION</scope>
</reference>
<reference evidence="2" key="1">
    <citation type="journal article" date="2002" name="Science">
        <title>The draft genome of Ciona intestinalis: insights into chordate and vertebrate origins.</title>
        <authorList>
            <person name="Dehal P."/>
            <person name="Satou Y."/>
            <person name="Campbell R.K."/>
            <person name="Chapman J."/>
            <person name="Degnan B."/>
            <person name="De Tomaso A."/>
            <person name="Davidson B."/>
            <person name="Di Gregorio A."/>
            <person name="Gelpke M."/>
            <person name="Goodstein D.M."/>
            <person name="Harafuji N."/>
            <person name="Hastings K.E."/>
            <person name="Ho I."/>
            <person name="Hotta K."/>
            <person name="Huang W."/>
            <person name="Kawashima T."/>
            <person name="Lemaire P."/>
            <person name="Martinez D."/>
            <person name="Meinertzhagen I.A."/>
            <person name="Necula S."/>
            <person name="Nonaka M."/>
            <person name="Putnam N."/>
            <person name="Rash S."/>
            <person name="Saiga H."/>
            <person name="Satake M."/>
            <person name="Terry A."/>
            <person name="Yamada L."/>
            <person name="Wang H.G."/>
            <person name="Awazu S."/>
            <person name="Azumi K."/>
            <person name="Boore J."/>
            <person name="Branno M."/>
            <person name="Chin-Bow S."/>
            <person name="DeSantis R."/>
            <person name="Doyle S."/>
            <person name="Francino P."/>
            <person name="Keys D.N."/>
            <person name="Haga S."/>
            <person name="Hayashi H."/>
            <person name="Hino K."/>
            <person name="Imai K.S."/>
            <person name="Inaba K."/>
            <person name="Kano S."/>
            <person name="Kobayashi K."/>
            <person name="Kobayashi M."/>
            <person name="Lee B.I."/>
            <person name="Makabe K.W."/>
            <person name="Manohar C."/>
            <person name="Matassi G."/>
            <person name="Medina M."/>
            <person name="Mochizuki Y."/>
            <person name="Mount S."/>
            <person name="Morishita T."/>
            <person name="Miura S."/>
            <person name="Nakayama A."/>
            <person name="Nishizaka S."/>
            <person name="Nomoto H."/>
            <person name="Ohta F."/>
            <person name="Oishi K."/>
            <person name="Rigoutsos I."/>
            <person name="Sano M."/>
            <person name="Sasaki A."/>
            <person name="Sasakura Y."/>
            <person name="Shoguchi E."/>
            <person name="Shin-i T."/>
            <person name="Spagnuolo A."/>
            <person name="Stainier D."/>
            <person name="Suzuki M.M."/>
            <person name="Tassy O."/>
            <person name="Takatori N."/>
            <person name="Tokuoka M."/>
            <person name="Yagi K."/>
            <person name="Yoshizaki F."/>
            <person name="Wada S."/>
            <person name="Zhang C."/>
            <person name="Hyatt P.D."/>
            <person name="Larimer F."/>
            <person name="Detter C."/>
            <person name="Doggett N."/>
            <person name="Glavina T."/>
            <person name="Hawkins T."/>
            <person name="Richardson P."/>
            <person name="Lucas S."/>
            <person name="Kohara Y."/>
            <person name="Levine M."/>
            <person name="Satoh N."/>
            <person name="Rokhsar D.S."/>
        </authorList>
    </citation>
    <scope>NUCLEOTIDE SEQUENCE [LARGE SCALE GENOMIC DNA]</scope>
</reference>
<sequence>KSINTKDKSFFKVENDQFCLVQSLLSSSVFIVTFIRSRHGNHHKTSVTTACTLAITCCVQHRKYFTKKRTKNKLIVENFKICSGHKNGQKCAGAYFSKLNAGMYMRLDVNLRNSRDSWYSLVDILIMTARF</sequence>
<dbReference type="InParanoid" id="H2XPI1"/>
<dbReference type="Proteomes" id="UP000008144">
    <property type="component" value="Unassembled WGS sequence"/>
</dbReference>
<proteinExistence type="predicted"/>
<reference evidence="1" key="2">
    <citation type="submission" date="2025-08" db="UniProtKB">
        <authorList>
            <consortium name="Ensembl"/>
        </authorList>
    </citation>
    <scope>IDENTIFICATION</scope>
</reference>
<evidence type="ECO:0000313" key="1">
    <source>
        <dbReference type="Ensembl" id="ENSCINP00000031565.1"/>
    </source>
</evidence>
<organism evidence="1 2">
    <name type="scientific">Ciona intestinalis</name>
    <name type="common">Transparent sea squirt</name>
    <name type="synonym">Ascidia intestinalis</name>
    <dbReference type="NCBI Taxonomy" id="7719"/>
    <lineage>
        <taxon>Eukaryota</taxon>
        <taxon>Metazoa</taxon>
        <taxon>Chordata</taxon>
        <taxon>Tunicata</taxon>
        <taxon>Ascidiacea</taxon>
        <taxon>Phlebobranchia</taxon>
        <taxon>Cionidae</taxon>
        <taxon>Ciona</taxon>
    </lineage>
</organism>